<evidence type="ECO:0000313" key="1">
    <source>
        <dbReference type="EMBL" id="CEP22737.1"/>
    </source>
</evidence>
<name>A0A0H5C4Q5_CYBJN</name>
<reference evidence="2" key="1">
    <citation type="journal article" date="2015" name="J. Biotechnol.">
        <title>The structure of the Cyberlindnera jadinii genome and its relation to Candida utilis analyzed by the occurrence of single nucleotide polymorphisms.</title>
        <authorList>
            <person name="Rupp O."/>
            <person name="Brinkrolf K."/>
            <person name="Buerth C."/>
            <person name="Kunigo M."/>
            <person name="Schneider J."/>
            <person name="Jaenicke S."/>
            <person name="Goesmann A."/>
            <person name="Puehler A."/>
            <person name="Jaeger K.-E."/>
            <person name="Ernst J.F."/>
        </authorList>
    </citation>
    <scope>NUCLEOTIDE SEQUENCE [LARGE SCALE GENOMIC DNA]</scope>
    <source>
        <strain evidence="2">ATCC 18201 / CBS 1600 / BCRC 20928 / JCM 3617 / NBRC 0987 / NRRL Y-1542</strain>
    </source>
</reference>
<sequence>MELLPVEIQIEILSKAPGLASASRYWFRLYNSSVVRQRCLRILSGGGGDGDGEGRFLKLWPFLSRYIDESRCLNGVLHDLVSPEPLWSVLLQFLCNRKVFFTYNNHGRGGSNGVSIQSDEELSFQDYGVLRFDKAWAFLFKRGVSLPKGEYNLQLAFTPYRDTRGLATMKLEVENRLSNYMPLNITEMIPMGTMCVYNAGRFTIEEDQGDRITLELEETGPLLKEHWELHYVDFKPYRFTAQPLLTTWDSNEGCHLWEKRVHVAIDILLDGDGDLTRIDANLQHEADETLEEYLTTGERHVKMMTIKEQRAFVDAGSSPFRRWKTPFNEVN</sequence>
<dbReference type="Proteomes" id="UP000038830">
    <property type="component" value="Unassembled WGS sequence"/>
</dbReference>
<dbReference type="EMBL" id="CDQK01000003">
    <property type="protein sequence ID" value="CEP22737.1"/>
    <property type="molecule type" value="Genomic_DNA"/>
</dbReference>
<dbReference type="AlphaFoldDB" id="A0A0H5C4Q5"/>
<evidence type="ECO:0000313" key="2">
    <source>
        <dbReference type="Proteomes" id="UP000038830"/>
    </source>
</evidence>
<organism evidence="1 2">
    <name type="scientific">Cyberlindnera jadinii (strain ATCC 18201 / CBS 1600 / BCRC 20928 / JCM 3617 / NBRC 0987 / NRRL Y-1542)</name>
    <name type="common">Torula yeast</name>
    <name type="synonym">Candida utilis</name>
    <dbReference type="NCBI Taxonomy" id="983966"/>
    <lineage>
        <taxon>Eukaryota</taxon>
        <taxon>Fungi</taxon>
        <taxon>Dikarya</taxon>
        <taxon>Ascomycota</taxon>
        <taxon>Saccharomycotina</taxon>
        <taxon>Saccharomycetes</taxon>
        <taxon>Phaffomycetales</taxon>
        <taxon>Phaffomycetaceae</taxon>
        <taxon>Cyberlindnera</taxon>
    </lineage>
</organism>
<gene>
    <name evidence="1" type="ORF">BN1211_3147</name>
</gene>
<accession>A0A0H5C4Q5</accession>
<proteinExistence type="predicted"/>
<protein>
    <submittedName>
        <fullName evidence="1">Uncharacterized protein</fullName>
    </submittedName>
</protein>